<dbReference type="EMBL" id="JADIKE010000029">
    <property type="protein sequence ID" value="MBM7124772.1"/>
    <property type="molecule type" value="Genomic_DNA"/>
</dbReference>
<evidence type="ECO:0000256" key="1">
    <source>
        <dbReference type="ARBA" id="ARBA00011063"/>
    </source>
</evidence>
<dbReference type="RefSeq" id="WP_204680303.1">
    <property type="nucleotide sequence ID" value="NZ_BSNR01000011.1"/>
</dbReference>
<dbReference type="Pfam" id="PF01451">
    <property type="entry name" value="LMWPc"/>
    <property type="match status" value="1"/>
</dbReference>
<comment type="similarity">
    <text evidence="1">Belongs to the low molecular weight phosphotyrosine protein phosphatase family.</text>
</comment>
<comment type="catalytic activity">
    <reaction evidence="5">
        <text>O-phospho-L-tyrosyl-[protein] + H2O = L-tyrosyl-[protein] + phosphate</text>
        <dbReference type="Rhea" id="RHEA:10684"/>
        <dbReference type="Rhea" id="RHEA-COMP:10136"/>
        <dbReference type="Rhea" id="RHEA-COMP:20101"/>
        <dbReference type="ChEBI" id="CHEBI:15377"/>
        <dbReference type="ChEBI" id="CHEBI:43474"/>
        <dbReference type="ChEBI" id="CHEBI:46858"/>
        <dbReference type="ChEBI" id="CHEBI:61978"/>
        <dbReference type="EC" id="3.1.3.48"/>
    </reaction>
</comment>
<sequence>MIGGVLVVCVGNLCRSPMAEGLLRRAMPGMKVTSAGIQARAGMSADPYAVSVMLSHHIDISGHRSQPLSGALCAGHDVMFVMDEPLKQHVLNRYPQLRGRVHLLDREGIADPYRQPHDVFVNCYERIAAAVDAWQPRLSALLGASARDMSSP</sequence>
<evidence type="ECO:0000313" key="7">
    <source>
        <dbReference type="EMBL" id="MBM7124772.1"/>
    </source>
</evidence>
<evidence type="ECO:0000256" key="4">
    <source>
        <dbReference type="ARBA" id="ARBA00022912"/>
    </source>
</evidence>
<dbReference type="PANTHER" id="PTHR11717:SF31">
    <property type="entry name" value="LOW MOLECULAR WEIGHT PROTEIN-TYROSINE-PHOSPHATASE ETP-RELATED"/>
    <property type="match status" value="1"/>
</dbReference>
<protein>
    <recommendedName>
        <fullName evidence="2">protein-tyrosine-phosphatase</fullName>
        <ecNumber evidence="2">3.1.3.48</ecNumber>
    </recommendedName>
</protein>
<proteinExistence type="inferred from homology"/>
<dbReference type="PANTHER" id="PTHR11717">
    <property type="entry name" value="LOW MOLECULAR WEIGHT PROTEIN TYROSINE PHOSPHATASE"/>
    <property type="match status" value="1"/>
</dbReference>
<accession>A0ABS2K0K1</accession>
<evidence type="ECO:0000313" key="8">
    <source>
        <dbReference type="Proteomes" id="UP001430149"/>
    </source>
</evidence>
<gene>
    <name evidence="7" type="ORF">ISP19_05215</name>
</gene>
<dbReference type="InterPro" id="IPR023485">
    <property type="entry name" value="Ptyr_pPase"/>
</dbReference>
<dbReference type="EC" id="3.1.3.48" evidence="2"/>
<dbReference type="Gene3D" id="3.40.50.2300">
    <property type="match status" value="1"/>
</dbReference>
<feature type="domain" description="Phosphotyrosine protein phosphatase I" evidence="6">
    <location>
        <begin position="5"/>
        <end position="137"/>
    </location>
</feature>
<evidence type="ECO:0000256" key="3">
    <source>
        <dbReference type="ARBA" id="ARBA00022801"/>
    </source>
</evidence>
<dbReference type="InterPro" id="IPR017867">
    <property type="entry name" value="Tyr_phospatase_low_mol_wt"/>
</dbReference>
<evidence type="ECO:0000256" key="2">
    <source>
        <dbReference type="ARBA" id="ARBA00013064"/>
    </source>
</evidence>
<reference evidence="7" key="1">
    <citation type="submission" date="2020-10" db="EMBL/GenBank/DDBJ databases">
        <title>Phylogeny of dyella-like bacteria.</title>
        <authorList>
            <person name="Fu J."/>
        </authorList>
    </citation>
    <scope>NUCLEOTIDE SEQUENCE</scope>
    <source>
        <strain evidence="7">DHOC52</strain>
    </source>
</reference>
<dbReference type="InterPro" id="IPR050438">
    <property type="entry name" value="LMW_PTPase"/>
</dbReference>
<organism evidence="7 8">
    <name type="scientific">Dyella flava</name>
    <dbReference type="NCBI Taxonomy" id="1920170"/>
    <lineage>
        <taxon>Bacteria</taxon>
        <taxon>Pseudomonadati</taxon>
        <taxon>Pseudomonadota</taxon>
        <taxon>Gammaproteobacteria</taxon>
        <taxon>Lysobacterales</taxon>
        <taxon>Rhodanobacteraceae</taxon>
        <taxon>Dyella</taxon>
    </lineage>
</organism>
<keyword evidence="8" id="KW-1185">Reference proteome</keyword>
<comment type="caution">
    <text evidence="7">The sequence shown here is derived from an EMBL/GenBank/DDBJ whole genome shotgun (WGS) entry which is preliminary data.</text>
</comment>
<dbReference type="SMART" id="SM00226">
    <property type="entry name" value="LMWPc"/>
    <property type="match status" value="1"/>
</dbReference>
<keyword evidence="3" id="KW-0378">Hydrolase</keyword>
<dbReference type="Proteomes" id="UP001430149">
    <property type="component" value="Unassembled WGS sequence"/>
</dbReference>
<dbReference type="CDD" id="cd16343">
    <property type="entry name" value="LMWPTP"/>
    <property type="match status" value="1"/>
</dbReference>
<name>A0ABS2K0K1_9GAMM</name>
<evidence type="ECO:0000256" key="5">
    <source>
        <dbReference type="ARBA" id="ARBA00051722"/>
    </source>
</evidence>
<dbReference type="PRINTS" id="PR00719">
    <property type="entry name" value="LMWPTPASE"/>
</dbReference>
<keyword evidence="4" id="KW-0904">Protein phosphatase</keyword>
<dbReference type="SUPFAM" id="SSF52788">
    <property type="entry name" value="Phosphotyrosine protein phosphatases I"/>
    <property type="match status" value="1"/>
</dbReference>
<evidence type="ECO:0000259" key="6">
    <source>
        <dbReference type="SMART" id="SM00226"/>
    </source>
</evidence>
<dbReference type="InterPro" id="IPR036196">
    <property type="entry name" value="Ptyr_pPase_sf"/>
</dbReference>